<dbReference type="Proteomes" id="UP000004816">
    <property type="component" value="Unassembled WGS sequence"/>
</dbReference>
<dbReference type="InterPro" id="IPR002109">
    <property type="entry name" value="Glutaredoxin"/>
</dbReference>
<dbReference type="CDD" id="cd02976">
    <property type="entry name" value="NrdH"/>
    <property type="match status" value="1"/>
</dbReference>
<evidence type="ECO:0000313" key="3">
    <source>
        <dbReference type="EMBL" id="EFV12901.1"/>
    </source>
</evidence>
<evidence type="ECO:0000313" key="4">
    <source>
        <dbReference type="Proteomes" id="UP000004816"/>
    </source>
</evidence>
<dbReference type="EMBL" id="ACZI02000002">
    <property type="protein sequence ID" value="EFV12901.1"/>
    <property type="molecule type" value="Genomic_DNA"/>
</dbReference>
<dbReference type="AlphaFoldDB" id="E5XRW6"/>
<dbReference type="SUPFAM" id="SSF52833">
    <property type="entry name" value="Thioredoxin-like"/>
    <property type="match status" value="1"/>
</dbReference>
<reference evidence="3 4" key="1">
    <citation type="journal article" date="2011" name="Stand. Genomic Sci.">
        <title>High quality draft genome sequence of Segniliparus rugosus CDC 945(T)= (ATCC BAA-974(T)).</title>
        <authorList>
            <person name="Earl A.M."/>
            <person name="Desjardins C.A."/>
            <person name="Fitzgerald M.G."/>
            <person name="Arachchi H.M."/>
            <person name="Zeng Q."/>
            <person name="Mehta T."/>
            <person name="Griggs A."/>
            <person name="Birren B.W."/>
            <person name="Toney N.C."/>
            <person name="Carr J."/>
            <person name="Posey J."/>
            <person name="Butler W.R."/>
        </authorList>
    </citation>
    <scope>NUCLEOTIDE SEQUENCE [LARGE SCALE GENOMIC DNA]</scope>
    <source>
        <strain evidence="4">ATCC BAA-974 / DSM 45345 / CCUG 50838 / CIP 108380 / JCM 13579 / CDC 945</strain>
    </source>
</reference>
<dbReference type="STRING" id="679197.HMPREF9336_02238"/>
<dbReference type="PANTHER" id="PTHR34386">
    <property type="entry name" value="GLUTAREDOXIN"/>
    <property type="match status" value="1"/>
</dbReference>
<dbReference type="HOGENOM" id="CLU_026126_9_0_11"/>
<dbReference type="InterPro" id="IPR051548">
    <property type="entry name" value="Grx-like_ET"/>
</dbReference>
<keyword evidence="4" id="KW-1185">Reference proteome</keyword>
<dbReference type="InterPro" id="IPR006660">
    <property type="entry name" value="Arsenate_reductase-like"/>
</dbReference>
<dbReference type="PROSITE" id="PS51354">
    <property type="entry name" value="GLUTAREDOXIN_2"/>
    <property type="match status" value="1"/>
</dbReference>
<protein>
    <recommendedName>
        <fullName evidence="2">Glutaredoxin domain-containing protein</fullName>
    </recommendedName>
</protein>
<name>E5XRW6_SEGRC</name>
<dbReference type="Pfam" id="PF00462">
    <property type="entry name" value="Glutaredoxin"/>
    <property type="match status" value="1"/>
</dbReference>
<dbReference type="OrthoDB" id="4629873at2"/>
<dbReference type="PROSITE" id="PS51353">
    <property type="entry name" value="ARSC"/>
    <property type="match status" value="1"/>
</dbReference>
<sequence>MITVYTQPGCKLCERSMQKLDDAGLEYNMIDLSEDPKALFYVTEVLECRTLPVIVSGKTVIRGFQPDQLKTLIEQLKKGDAE</sequence>
<feature type="domain" description="Glutaredoxin" evidence="2">
    <location>
        <begin position="2"/>
        <end position="60"/>
    </location>
</feature>
<dbReference type="Gene3D" id="3.40.30.10">
    <property type="entry name" value="Glutaredoxin"/>
    <property type="match status" value="1"/>
</dbReference>
<dbReference type="eggNOG" id="COG0695">
    <property type="taxonomic scope" value="Bacteria"/>
</dbReference>
<dbReference type="InterPro" id="IPR036249">
    <property type="entry name" value="Thioredoxin-like_sf"/>
</dbReference>
<organism evidence="3 4">
    <name type="scientific">Segniliparus rugosus (strain ATCC BAA-974 / DSM 45345 / CCUG 50838 / CIP 108380 / JCM 13579 / CDC 945)</name>
    <dbReference type="NCBI Taxonomy" id="679197"/>
    <lineage>
        <taxon>Bacteria</taxon>
        <taxon>Bacillati</taxon>
        <taxon>Actinomycetota</taxon>
        <taxon>Actinomycetes</taxon>
        <taxon>Mycobacteriales</taxon>
        <taxon>Segniliparaceae</taxon>
        <taxon>Segniliparus</taxon>
    </lineage>
</organism>
<gene>
    <name evidence="3" type="ORF">HMPREF9336_02238</name>
</gene>
<accession>E5XRW6</accession>
<comment type="caution">
    <text evidence="3">The sequence shown here is derived from an EMBL/GenBank/DDBJ whole genome shotgun (WGS) entry which is preliminary data.</text>
</comment>
<evidence type="ECO:0000256" key="1">
    <source>
        <dbReference type="PROSITE-ProRule" id="PRU01282"/>
    </source>
</evidence>
<comment type="similarity">
    <text evidence="1">Belongs to the ArsC family.</text>
</comment>
<dbReference type="PANTHER" id="PTHR34386:SF1">
    <property type="entry name" value="GLUTAREDOXIN-LIKE PROTEIN NRDH"/>
    <property type="match status" value="1"/>
</dbReference>
<evidence type="ECO:0000259" key="2">
    <source>
        <dbReference type="Pfam" id="PF00462"/>
    </source>
</evidence>
<proteinExistence type="inferred from homology"/>
<dbReference type="GO" id="GO:0009055">
    <property type="term" value="F:electron transfer activity"/>
    <property type="evidence" value="ECO:0007669"/>
    <property type="project" value="TreeGrafter"/>
</dbReference>
<dbReference type="GO" id="GO:0045454">
    <property type="term" value="P:cell redox homeostasis"/>
    <property type="evidence" value="ECO:0007669"/>
    <property type="project" value="TreeGrafter"/>
</dbReference>